<accession>A0A1X2GFN2</accession>
<dbReference type="AlphaFoldDB" id="A0A1X2GFN2"/>
<evidence type="ECO:0000256" key="1">
    <source>
        <dbReference type="SAM" id="SignalP"/>
    </source>
</evidence>
<reference evidence="2 3" key="1">
    <citation type="submission" date="2016-07" db="EMBL/GenBank/DDBJ databases">
        <title>Pervasive Adenine N6-methylation of Active Genes in Fungi.</title>
        <authorList>
            <consortium name="DOE Joint Genome Institute"/>
            <person name="Mondo S.J."/>
            <person name="Dannebaum R.O."/>
            <person name="Kuo R.C."/>
            <person name="Labutti K."/>
            <person name="Haridas S."/>
            <person name="Kuo A."/>
            <person name="Salamov A."/>
            <person name="Ahrendt S.R."/>
            <person name="Lipzen A."/>
            <person name="Sullivan W."/>
            <person name="Andreopoulos W.B."/>
            <person name="Clum A."/>
            <person name="Lindquist E."/>
            <person name="Daum C."/>
            <person name="Ramamoorthy G.K."/>
            <person name="Gryganskyi A."/>
            <person name="Culley D."/>
            <person name="Magnuson J.K."/>
            <person name="James T.Y."/>
            <person name="O'Malley M.A."/>
            <person name="Stajich J.E."/>
            <person name="Spatafora J.W."/>
            <person name="Visel A."/>
            <person name="Grigoriev I.V."/>
        </authorList>
    </citation>
    <scope>NUCLEOTIDE SEQUENCE [LARGE SCALE GENOMIC DNA]</scope>
    <source>
        <strain evidence="2 3">NRRL 3301</strain>
    </source>
</reference>
<feature type="signal peptide" evidence="1">
    <location>
        <begin position="1"/>
        <end position="17"/>
    </location>
</feature>
<sequence length="250" mass="28737">MYISFYILLSLFSIVFSLPIFPLDDDEWDLVEESVLVEIIQSHYENLVDAVLAADIEDMLLTMTYTDAKQRLLADTSDILGVSKDDQCLNSEVFTIGDILYQIHGASYELVGPAVERYAAKGNQLLQYMSAEEMLSWMSSLNKVLLKQLQVLVNPQSVQVKLLCKMAQSCHVLPKKTWIQSITDALHPHTQEDQYQHQQRHQQLLSAHISDKHATHPLLTGHIMEMFDDLQFEMEEEMYQLVDYIVDDVL</sequence>
<feature type="chain" id="PRO_5012710554" evidence="1">
    <location>
        <begin position="18"/>
        <end position="250"/>
    </location>
</feature>
<name>A0A1X2GFN2_9FUNG</name>
<protein>
    <submittedName>
        <fullName evidence="2">Uncharacterized protein</fullName>
    </submittedName>
</protein>
<proteinExistence type="predicted"/>
<evidence type="ECO:0000313" key="2">
    <source>
        <dbReference type="EMBL" id="ORX52006.1"/>
    </source>
</evidence>
<gene>
    <name evidence="2" type="ORF">DM01DRAFT_1384257</name>
</gene>
<keyword evidence="1" id="KW-0732">Signal</keyword>
<dbReference type="EMBL" id="MCGT01000019">
    <property type="protein sequence ID" value="ORX52006.1"/>
    <property type="molecule type" value="Genomic_DNA"/>
</dbReference>
<dbReference type="Proteomes" id="UP000242146">
    <property type="component" value="Unassembled WGS sequence"/>
</dbReference>
<organism evidence="2 3">
    <name type="scientific">Hesseltinella vesiculosa</name>
    <dbReference type="NCBI Taxonomy" id="101127"/>
    <lineage>
        <taxon>Eukaryota</taxon>
        <taxon>Fungi</taxon>
        <taxon>Fungi incertae sedis</taxon>
        <taxon>Mucoromycota</taxon>
        <taxon>Mucoromycotina</taxon>
        <taxon>Mucoromycetes</taxon>
        <taxon>Mucorales</taxon>
        <taxon>Cunninghamellaceae</taxon>
        <taxon>Hesseltinella</taxon>
    </lineage>
</organism>
<keyword evidence="3" id="KW-1185">Reference proteome</keyword>
<evidence type="ECO:0000313" key="3">
    <source>
        <dbReference type="Proteomes" id="UP000242146"/>
    </source>
</evidence>
<dbReference type="OrthoDB" id="2248195at2759"/>
<comment type="caution">
    <text evidence="2">The sequence shown here is derived from an EMBL/GenBank/DDBJ whole genome shotgun (WGS) entry which is preliminary data.</text>
</comment>